<gene>
    <name evidence="1" type="ORF">ABLG96_15275</name>
</gene>
<accession>A0AAU8DLC5</accession>
<dbReference type="RefSeq" id="WP_353648201.1">
    <property type="nucleotide sequence ID" value="NZ_CP159218.1"/>
</dbReference>
<dbReference type="AlphaFoldDB" id="A0AAU8DLC5"/>
<evidence type="ECO:0000313" key="1">
    <source>
        <dbReference type="EMBL" id="XCG62586.1"/>
    </source>
</evidence>
<proteinExistence type="predicted"/>
<protein>
    <submittedName>
        <fullName evidence="1">Uncharacterized protein</fullName>
    </submittedName>
</protein>
<reference evidence="1" key="1">
    <citation type="submission" date="2024-05" db="EMBL/GenBank/DDBJ databases">
        <authorList>
            <person name="Cai S.Y."/>
            <person name="Jin L.M."/>
            <person name="Li H.R."/>
        </authorList>
    </citation>
    <scope>NUCLEOTIDE SEQUENCE</scope>
    <source>
        <strain evidence="1">A5-74</strain>
    </source>
</reference>
<dbReference type="EMBL" id="CP159218">
    <property type="protein sequence ID" value="XCG62586.1"/>
    <property type="molecule type" value="Genomic_DNA"/>
</dbReference>
<name>A0AAU8DLC5_9ACTN</name>
<sequence>MTIPSVHCLEFLNVDEWRQLCPAGDEVDGVVCLHLLSEDVDRTVDRMITAGWTTATPLAGAAHLDPHPADHIRFTITDASVEDWVEQRRRVLGEQLIVRRH</sequence>
<organism evidence="1">
    <name type="scientific">Nakamurella sp. A5-74</name>
    <dbReference type="NCBI Taxonomy" id="3158264"/>
    <lineage>
        <taxon>Bacteria</taxon>
        <taxon>Bacillati</taxon>
        <taxon>Actinomycetota</taxon>
        <taxon>Actinomycetes</taxon>
        <taxon>Nakamurellales</taxon>
        <taxon>Nakamurellaceae</taxon>
        <taxon>Nakamurella</taxon>
    </lineage>
</organism>